<evidence type="ECO:0008006" key="3">
    <source>
        <dbReference type="Google" id="ProtNLM"/>
    </source>
</evidence>
<evidence type="ECO:0000313" key="2">
    <source>
        <dbReference type="EMBL" id="XBW08126.1"/>
    </source>
</evidence>
<organism evidence="2">
    <name type="scientific">Scrofimicrobium appendicitidis</name>
    <dbReference type="NCBI Taxonomy" id="3079930"/>
    <lineage>
        <taxon>Bacteria</taxon>
        <taxon>Bacillati</taxon>
        <taxon>Actinomycetota</taxon>
        <taxon>Actinomycetes</taxon>
        <taxon>Actinomycetales</taxon>
        <taxon>Actinomycetaceae</taxon>
        <taxon>Scrofimicrobium</taxon>
    </lineage>
</organism>
<keyword evidence="1" id="KW-1133">Transmembrane helix</keyword>
<feature type="transmembrane region" description="Helical" evidence="1">
    <location>
        <begin position="6"/>
        <end position="23"/>
    </location>
</feature>
<name>A0AAU7V6P8_9ACTO</name>
<evidence type="ECO:0000256" key="1">
    <source>
        <dbReference type="SAM" id="Phobius"/>
    </source>
</evidence>
<keyword evidence="1" id="KW-0472">Membrane</keyword>
<dbReference type="EMBL" id="CP138335">
    <property type="protein sequence ID" value="XBW08126.1"/>
    <property type="molecule type" value="Genomic_DNA"/>
</dbReference>
<feature type="transmembrane region" description="Helical" evidence="1">
    <location>
        <begin position="357"/>
        <end position="382"/>
    </location>
</feature>
<feature type="transmembrane region" description="Helical" evidence="1">
    <location>
        <begin position="189"/>
        <end position="211"/>
    </location>
</feature>
<dbReference type="RefSeq" id="WP_350258325.1">
    <property type="nucleotide sequence ID" value="NZ_CP138335.1"/>
</dbReference>
<feature type="transmembrane region" description="Helical" evidence="1">
    <location>
        <begin position="217"/>
        <end position="235"/>
    </location>
</feature>
<sequence length="388" mass="41729">MAIDLAFLGMAGGILLLTAWSLVGQLHRRRQFREELQRRTARIGVEGEPPAERREFWLARRRRQPRDLAAGEVAELALAVAARLRAGDPAGTAWEKAWPTERLGPFPGLDELGAPRSLKEAAESKLQRSSEQLARDSMRSLRSACRFSHLVGAPLAGVLELIAESIAQAGQALAAQRQAFLGPRLSAQILALLPILLVVGSQLLGLGSVVWLVSSPLGWGCLLLGSGFLGAGHVSTRALVRRAEREGAGQIGSTLVCDLACTGLSGGSSIPHLLTSLSEALQVPELDRIARELVLDTPWVQAWTPLPPETELLARGLRPAWEEGISPILLLTHLGASRRRDMVARAQEAARRLEVQLVVPLGLLLLPAFIVLGIVPLVFTLLGQQGPL</sequence>
<gene>
    <name evidence="2" type="ORF">SAC06_00780</name>
</gene>
<dbReference type="AlphaFoldDB" id="A0AAU7V6P8"/>
<proteinExistence type="predicted"/>
<protein>
    <recommendedName>
        <fullName evidence="3">Type II secretion system protein GspF domain-containing protein</fullName>
    </recommendedName>
</protein>
<accession>A0AAU7V6P8</accession>
<reference evidence="2" key="1">
    <citation type="submission" date="2023-11" db="EMBL/GenBank/DDBJ databases">
        <title>Scrofimicrobium hongkongense sp. nov., isolated from a patient with peritonitis.</title>
        <authorList>
            <person name="Lao H.Y."/>
            <person name="Wong A.Y.P."/>
            <person name="Ng T.L."/>
            <person name="Wong R.Y.L."/>
            <person name="Yau M.C.Y."/>
            <person name="Lam J.Y.W."/>
            <person name="Siu G.K.H."/>
        </authorList>
    </citation>
    <scope>NUCLEOTIDE SEQUENCE</scope>
    <source>
        <strain evidence="2">R131</strain>
    </source>
</reference>
<dbReference type="KEGG" id="sapp:SAC06_00780"/>
<keyword evidence="1" id="KW-0812">Transmembrane</keyword>